<evidence type="ECO:0000313" key="5">
    <source>
        <dbReference type="EMBL" id="MDQ6599069.1"/>
    </source>
</evidence>
<evidence type="ECO:0000256" key="1">
    <source>
        <dbReference type="ARBA" id="ARBA00023015"/>
    </source>
</evidence>
<keyword evidence="6" id="KW-1185">Reference proteome</keyword>
<accession>A0AA90TU74</accession>
<dbReference type="RefSeq" id="WP_308914294.1">
    <property type="nucleotide sequence ID" value="NZ_JAVGVR010000001.1"/>
</dbReference>
<keyword evidence="3" id="KW-0804">Transcription</keyword>
<dbReference type="GO" id="GO:0003677">
    <property type="term" value="F:DNA binding"/>
    <property type="evidence" value="ECO:0007669"/>
    <property type="project" value="UniProtKB-KW"/>
</dbReference>
<sequence>MTQKCNNKFLNEFIERLINQTNIYLMLFDEFFSNPGQEPYSPDEHRYILELIQNKDEANLKMALENHFKHSITSIDIRYNGYKDLDEIF</sequence>
<feature type="domain" description="GntR C-terminal" evidence="4">
    <location>
        <begin position="3"/>
        <end position="69"/>
    </location>
</feature>
<evidence type="ECO:0000313" key="6">
    <source>
        <dbReference type="Proteomes" id="UP001178888"/>
    </source>
</evidence>
<dbReference type="EMBL" id="JAVGVR010000001">
    <property type="protein sequence ID" value="MDQ6599069.1"/>
    <property type="molecule type" value="Genomic_DNA"/>
</dbReference>
<reference evidence="5" key="1">
    <citation type="submission" date="2023-08" db="EMBL/GenBank/DDBJ databases">
        <title>Nitrogen cycling bacteria in agricultural field soils.</title>
        <authorList>
            <person name="Jang J."/>
        </authorList>
    </citation>
    <scope>NUCLEOTIDE SEQUENCE</scope>
    <source>
        <strain evidence="5">PS3-36</strain>
    </source>
</reference>
<dbReference type="AlphaFoldDB" id="A0AA90TU74"/>
<comment type="caution">
    <text evidence="5">The sequence shown here is derived from an EMBL/GenBank/DDBJ whole genome shotgun (WGS) entry which is preliminary data.</text>
</comment>
<dbReference type="InterPro" id="IPR008920">
    <property type="entry name" value="TF_FadR/GntR_C"/>
</dbReference>
<evidence type="ECO:0000256" key="3">
    <source>
        <dbReference type="ARBA" id="ARBA00023163"/>
    </source>
</evidence>
<gene>
    <name evidence="5" type="ORF">RCG21_22500</name>
</gene>
<proteinExistence type="predicted"/>
<evidence type="ECO:0000259" key="4">
    <source>
        <dbReference type="Pfam" id="PF07729"/>
    </source>
</evidence>
<keyword evidence="1" id="KW-0805">Transcription regulation</keyword>
<name>A0AA90TU74_9BACI</name>
<organism evidence="5 6">
    <name type="scientific">Bacillus salipaludis</name>
    <dbReference type="NCBI Taxonomy" id="2547811"/>
    <lineage>
        <taxon>Bacteria</taxon>
        <taxon>Bacillati</taxon>
        <taxon>Bacillota</taxon>
        <taxon>Bacilli</taxon>
        <taxon>Bacillales</taxon>
        <taxon>Bacillaceae</taxon>
        <taxon>Bacillus</taxon>
    </lineage>
</organism>
<evidence type="ECO:0000256" key="2">
    <source>
        <dbReference type="ARBA" id="ARBA00023125"/>
    </source>
</evidence>
<dbReference type="Proteomes" id="UP001178888">
    <property type="component" value="Unassembled WGS sequence"/>
</dbReference>
<protein>
    <submittedName>
        <fullName evidence="5">FCD domain-containing protein</fullName>
    </submittedName>
</protein>
<dbReference type="SUPFAM" id="SSF48008">
    <property type="entry name" value="GntR ligand-binding domain-like"/>
    <property type="match status" value="1"/>
</dbReference>
<keyword evidence="2" id="KW-0238">DNA-binding</keyword>
<dbReference type="Pfam" id="PF07729">
    <property type="entry name" value="FCD"/>
    <property type="match status" value="1"/>
</dbReference>
<dbReference type="InterPro" id="IPR011711">
    <property type="entry name" value="GntR_C"/>
</dbReference>
<dbReference type="Gene3D" id="1.20.120.530">
    <property type="entry name" value="GntR ligand-binding domain-like"/>
    <property type="match status" value="1"/>
</dbReference>